<dbReference type="AlphaFoldDB" id="E8LT25"/>
<dbReference type="PROSITE" id="PS51318">
    <property type="entry name" value="TAT"/>
    <property type="match status" value="1"/>
</dbReference>
<dbReference type="GO" id="GO:0005507">
    <property type="term" value="F:copper ion binding"/>
    <property type="evidence" value="ECO:0007669"/>
    <property type="project" value="InterPro"/>
</dbReference>
<keyword evidence="3" id="KW-0560">Oxidoreductase</keyword>
<keyword evidence="2" id="KW-0479">Metal-binding</keyword>
<dbReference type="Proteomes" id="UP000004371">
    <property type="component" value="Unassembled WGS sequence"/>
</dbReference>
<accession>E8LT25</accession>
<evidence type="ECO:0000256" key="4">
    <source>
        <dbReference type="ARBA" id="ARBA00038978"/>
    </source>
</evidence>
<evidence type="ECO:0000256" key="6">
    <source>
        <dbReference type="ARBA" id="ARBA00042896"/>
    </source>
</evidence>
<protein>
    <recommendedName>
        <fullName evidence="5">Multicopper oxidase CueO</fullName>
        <ecNumber evidence="4">1.16.3.4</ecNumber>
    </recommendedName>
    <alternativeName>
        <fullName evidence="6">Copper efflux oxidase</fullName>
    </alternativeName>
    <alternativeName>
        <fullName evidence="7">Cuprous oxidase</fullName>
    </alternativeName>
</protein>
<proteinExistence type="predicted"/>
<sequence>MDKNRRSFLIGGAAVATASLGGIGYTFSNQLTSSRALTSHSRLPVPELLDSSLGEVIVTAQDMQHEFYAGLKSKTMGFNSSYLGPTIKLYKDKQARVTFRNQLSEPTTIHGHGLHVAGRWDGGPQNIIKPGEQVTYQFDIIQQAGTSWYHPHMMGKTAEQVHAGLAGIYIIEDQHSASLNLPSVYGVNDIPLAVQDRTFVNGVMRPYSVTMEQIMEGLKEDTLVVNGSIAPYKEVPQGWVRLRLLNGSNARYHRYRLEDSSSFYKIATEGGLLERPVPMSELIMAPGERNEIMIDMSQIASRQLLCDFIGGEDLWLSLFAAKPQLALELRATPELEAQGELPEKLNHILGYKLTDVAVERDFVLQMDMEGEQQSDSMHAHHNMFSINGRSMNMKHINHTSKLGQLELWRISGEEMRHPFHMHGTSFLILSQNGVAPADADRGWKDTVDVNEGVTEVLLKFDVPADRQYPFMYHCHILEHEDAGMMGQFTVE</sequence>
<organism evidence="11 12">
    <name type="scientific">Vibrio brasiliensis LMG 20546</name>
    <dbReference type="NCBI Taxonomy" id="945543"/>
    <lineage>
        <taxon>Bacteria</taxon>
        <taxon>Pseudomonadati</taxon>
        <taxon>Pseudomonadota</taxon>
        <taxon>Gammaproteobacteria</taxon>
        <taxon>Vibrionales</taxon>
        <taxon>Vibrionaceae</taxon>
        <taxon>Vibrio</taxon>
        <taxon>Vibrio oreintalis group</taxon>
    </lineage>
</organism>
<dbReference type="EMBL" id="AEVS01000049">
    <property type="protein sequence ID" value="EGA66218.1"/>
    <property type="molecule type" value="Genomic_DNA"/>
</dbReference>
<evidence type="ECO:0000259" key="9">
    <source>
        <dbReference type="Pfam" id="PF07731"/>
    </source>
</evidence>
<dbReference type="PANTHER" id="PTHR48267:SF1">
    <property type="entry name" value="BILIRUBIN OXIDASE"/>
    <property type="match status" value="1"/>
</dbReference>
<dbReference type="Gene3D" id="2.60.40.420">
    <property type="entry name" value="Cupredoxins - blue copper proteins"/>
    <property type="match status" value="3"/>
</dbReference>
<feature type="domain" description="Plastocyanin-like" evidence="10">
    <location>
        <begin position="61"/>
        <end position="175"/>
    </location>
</feature>
<evidence type="ECO:0000256" key="7">
    <source>
        <dbReference type="ARBA" id="ARBA00043090"/>
    </source>
</evidence>
<dbReference type="InterPro" id="IPR008972">
    <property type="entry name" value="Cupredoxin"/>
</dbReference>
<dbReference type="InterPro" id="IPR002355">
    <property type="entry name" value="Cu_oxidase_Cu_BS"/>
</dbReference>
<gene>
    <name evidence="11" type="ORF">VIBR0546_00595</name>
</gene>
<feature type="domain" description="Plastocyanin-like" evidence="9">
    <location>
        <begin position="372"/>
        <end position="491"/>
    </location>
</feature>
<dbReference type="CDD" id="cd13890">
    <property type="entry name" value="CuRO_3_CueO_FtsP"/>
    <property type="match status" value="1"/>
</dbReference>
<evidence type="ECO:0000256" key="1">
    <source>
        <dbReference type="ARBA" id="ARBA00011245"/>
    </source>
</evidence>
<evidence type="ECO:0000313" key="11">
    <source>
        <dbReference type="EMBL" id="EGA66218.1"/>
    </source>
</evidence>
<dbReference type="OrthoDB" id="9757546at2"/>
<evidence type="ECO:0000256" key="8">
    <source>
        <dbReference type="ARBA" id="ARBA00048092"/>
    </source>
</evidence>
<comment type="catalytic activity">
    <reaction evidence="8">
        <text>4 Cu(+) + O2 + 4 H(+) = 4 Cu(2+) + 2 H2O</text>
        <dbReference type="Rhea" id="RHEA:30083"/>
        <dbReference type="ChEBI" id="CHEBI:15377"/>
        <dbReference type="ChEBI" id="CHEBI:15378"/>
        <dbReference type="ChEBI" id="CHEBI:15379"/>
        <dbReference type="ChEBI" id="CHEBI:29036"/>
        <dbReference type="ChEBI" id="CHEBI:49552"/>
        <dbReference type="EC" id="1.16.3.4"/>
    </reaction>
    <physiologicalReaction direction="left-to-right" evidence="8">
        <dbReference type="Rhea" id="RHEA:30084"/>
    </physiologicalReaction>
</comment>
<dbReference type="PROSITE" id="PS00080">
    <property type="entry name" value="MULTICOPPER_OXIDASE2"/>
    <property type="match status" value="1"/>
</dbReference>
<evidence type="ECO:0000313" key="12">
    <source>
        <dbReference type="Proteomes" id="UP000004371"/>
    </source>
</evidence>
<dbReference type="Pfam" id="PF07731">
    <property type="entry name" value="Cu-oxidase_2"/>
    <property type="match status" value="1"/>
</dbReference>
<evidence type="ECO:0000259" key="10">
    <source>
        <dbReference type="Pfam" id="PF07732"/>
    </source>
</evidence>
<dbReference type="Pfam" id="PF07732">
    <property type="entry name" value="Cu-oxidase_3"/>
    <property type="match status" value="1"/>
</dbReference>
<dbReference type="eggNOG" id="COG2132">
    <property type="taxonomic scope" value="Bacteria"/>
</dbReference>
<dbReference type="InterPro" id="IPR006311">
    <property type="entry name" value="TAT_signal"/>
</dbReference>
<comment type="subunit">
    <text evidence="1">Monomer.</text>
</comment>
<dbReference type="SUPFAM" id="SSF49503">
    <property type="entry name" value="Cupredoxins"/>
    <property type="match status" value="3"/>
</dbReference>
<dbReference type="InterPro" id="IPR045087">
    <property type="entry name" value="Cu-oxidase_fam"/>
</dbReference>
<evidence type="ECO:0000256" key="3">
    <source>
        <dbReference type="ARBA" id="ARBA00023002"/>
    </source>
</evidence>
<dbReference type="InterPro" id="IPR011707">
    <property type="entry name" value="Cu-oxidase-like_N"/>
</dbReference>
<dbReference type="InterPro" id="IPR011706">
    <property type="entry name" value="Cu-oxidase_C"/>
</dbReference>
<reference evidence="11 12" key="1">
    <citation type="journal article" date="2012" name="Int. J. Syst. Evol. Microbiol.">
        <title>Vibrio caribbeanicus sp. nov., isolated from the marine sponge Scleritoderma cyanea.</title>
        <authorList>
            <person name="Hoffmann M."/>
            <person name="Monday S.R."/>
            <person name="Allard M.W."/>
            <person name="Strain E.A."/>
            <person name="Whittaker P."/>
            <person name="Naum M."/>
            <person name="McCarthy P.J."/>
            <person name="Lopez J.V."/>
            <person name="Fischer M."/>
            <person name="Brown E.W."/>
        </authorList>
    </citation>
    <scope>NUCLEOTIDE SEQUENCE [LARGE SCALE GENOMIC DNA]</scope>
    <source>
        <strain evidence="11 12">LMG 20546</strain>
    </source>
</reference>
<dbReference type="RefSeq" id="WP_006878970.1">
    <property type="nucleotide sequence ID" value="NZ_AEVS01000049.1"/>
</dbReference>
<dbReference type="EC" id="1.16.3.4" evidence="4"/>
<dbReference type="GO" id="GO:0016491">
    <property type="term" value="F:oxidoreductase activity"/>
    <property type="evidence" value="ECO:0007669"/>
    <property type="project" value="UniProtKB-KW"/>
</dbReference>
<dbReference type="STRING" id="945543.VIBR0546_00595"/>
<evidence type="ECO:0000256" key="2">
    <source>
        <dbReference type="ARBA" id="ARBA00022723"/>
    </source>
</evidence>
<dbReference type="PANTHER" id="PTHR48267">
    <property type="entry name" value="CUPREDOXIN SUPERFAMILY PROTEIN"/>
    <property type="match status" value="1"/>
</dbReference>
<keyword evidence="12" id="KW-1185">Reference proteome</keyword>
<name>E8LT25_9VIBR</name>
<comment type="caution">
    <text evidence="11">The sequence shown here is derived from an EMBL/GenBank/DDBJ whole genome shotgun (WGS) entry which is preliminary data.</text>
</comment>
<evidence type="ECO:0000256" key="5">
    <source>
        <dbReference type="ARBA" id="ARBA00041027"/>
    </source>
</evidence>